<proteinExistence type="inferred from homology"/>
<dbReference type="InterPro" id="IPR000914">
    <property type="entry name" value="SBP_5_dom"/>
</dbReference>
<dbReference type="SUPFAM" id="SSF53850">
    <property type="entry name" value="Periplasmic binding protein-like II"/>
    <property type="match status" value="1"/>
</dbReference>
<gene>
    <name evidence="6" type="ORF">HF577_16065</name>
</gene>
<evidence type="ECO:0000256" key="1">
    <source>
        <dbReference type="ARBA" id="ARBA00005695"/>
    </source>
</evidence>
<dbReference type="CDD" id="cd00995">
    <property type="entry name" value="PBP2_NikA_DppA_OppA_like"/>
    <property type="match status" value="1"/>
</dbReference>
<comment type="similarity">
    <text evidence="1">Belongs to the bacterial solute-binding protein 5 family.</text>
</comment>
<keyword evidence="7" id="KW-1185">Reference proteome</keyword>
<dbReference type="Pfam" id="PF00496">
    <property type="entry name" value="SBP_bac_5"/>
    <property type="match status" value="1"/>
</dbReference>
<keyword evidence="2" id="KW-0813">Transport</keyword>
<evidence type="ECO:0000313" key="6">
    <source>
        <dbReference type="EMBL" id="NMH78594.1"/>
    </source>
</evidence>
<accession>A0ABX1RF95</accession>
<organism evidence="6 7">
    <name type="scientific">Pseudonocardia xinjiangensis</name>
    <dbReference type="NCBI Taxonomy" id="75289"/>
    <lineage>
        <taxon>Bacteria</taxon>
        <taxon>Bacillati</taxon>
        <taxon>Actinomycetota</taxon>
        <taxon>Actinomycetes</taxon>
        <taxon>Pseudonocardiales</taxon>
        <taxon>Pseudonocardiaceae</taxon>
        <taxon>Pseudonocardia</taxon>
    </lineage>
</organism>
<feature type="signal peptide" evidence="4">
    <location>
        <begin position="1"/>
        <end position="25"/>
    </location>
</feature>
<dbReference type="PANTHER" id="PTHR30290:SF9">
    <property type="entry name" value="OLIGOPEPTIDE-BINDING PROTEIN APPA"/>
    <property type="match status" value="1"/>
</dbReference>
<dbReference type="EMBL" id="JAAXKY010000047">
    <property type="protein sequence ID" value="NMH78594.1"/>
    <property type="molecule type" value="Genomic_DNA"/>
</dbReference>
<feature type="chain" id="PRO_5045264261" evidence="4">
    <location>
        <begin position="26"/>
        <end position="536"/>
    </location>
</feature>
<evidence type="ECO:0000256" key="2">
    <source>
        <dbReference type="ARBA" id="ARBA00022448"/>
    </source>
</evidence>
<name>A0ABX1RF95_9PSEU</name>
<comment type="caution">
    <text evidence="6">The sequence shown here is derived from an EMBL/GenBank/DDBJ whole genome shotgun (WGS) entry which is preliminary data.</text>
</comment>
<sequence>MRNRLVCISAALAAVTLMVTGACGAAPGNGPADRPALTAVNPYGGDRASEGQPVRGGTLRVAMDRDAVSFDPAVQNANQAASVVYDSLMRLTPEGKTEPFVARSMESPDNGLTWRMGLRPGVRFQDGTDLDANAVVVNVQRHIDRVASPAHQFAERIRSMRVVDPLTVEFTLIEPMGEFPTVFALSYSAGTLGMLLSPAAIQKYGADVGAHPVGVGPFRLVDWVRDSHITFVRNEDYWQAGLPYLDGIEFRPLPDTDTRFASIANGDVDYVYGGYYQELSRALGNPDLKVYYGPGSGGERLQFNHAAAPFDDRRMREAIVRAIDLRALSVSQYGGQMIAADSLFDPASPYHTQAASEAWPTFDLDEARRLVEAYRADGGNPDFTFKTTTTRTAFAEFMQAQMAAIGIDMQVKQYDLAQFSSAVVQGGDFQLTTYVGSIDTPYPVVANMLHSNGSANYGKYSNPKVDRLLDEAAVTTDEATRTRDYQQVELLSGRDLAVAWYSRNYSSNIARKEVKGVYRYMTSGVWYERVWLDRRG</sequence>
<feature type="domain" description="Solute-binding protein family 5" evidence="5">
    <location>
        <begin position="97"/>
        <end position="453"/>
    </location>
</feature>
<dbReference type="Gene3D" id="3.40.190.10">
    <property type="entry name" value="Periplasmic binding protein-like II"/>
    <property type="match status" value="1"/>
</dbReference>
<dbReference type="PANTHER" id="PTHR30290">
    <property type="entry name" value="PERIPLASMIC BINDING COMPONENT OF ABC TRANSPORTER"/>
    <property type="match status" value="1"/>
</dbReference>
<keyword evidence="3 4" id="KW-0732">Signal</keyword>
<dbReference type="PROSITE" id="PS51257">
    <property type="entry name" value="PROKAR_LIPOPROTEIN"/>
    <property type="match status" value="1"/>
</dbReference>
<dbReference type="RefSeq" id="WP_169396665.1">
    <property type="nucleotide sequence ID" value="NZ_BAAAJH010000043.1"/>
</dbReference>
<dbReference type="Proteomes" id="UP001296706">
    <property type="component" value="Unassembled WGS sequence"/>
</dbReference>
<evidence type="ECO:0000259" key="5">
    <source>
        <dbReference type="Pfam" id="PF00496"/>
    </source>
</evidence>
<dbReference type="InterPro" id="IPR030678">
    <property type="entry name" value="Peptide/Ni-bd"/>
</dbReference>
<dbReference type="InterPro" id="IPR039424">
    <property type="entry name" value="SBP_5"/>
</dbReference>
<evidence type="ECO:0000313" key="7">
    <source>
        <dbReference type="Proteomes" id="UP001296706"/>
    </source>
</evidence>
<dbReference type="Gene3D" id="3.10.105.10">
    <property type="entry name" value="Dipeptide-binding Protein, Domain 3"/>
    <property type="match status" value="1"/>
</dbReference>
<dbReference type="PIRSF" id="PIRSF002741">
    <property type="entry name" value="MppA"/>
    <property type="match status" value="1"/>
</dbReference>
<reference evidence="6 7" key="1">
    <citation type="submission" date="2020-04" db="EMBL/GenBank/DDBJ databases">
        <authorList>
            <person name="Klaysubun C."/>
            <person name="Duangmal K."/>
            <person name="Lipun K."/>
        </authorList>
    </citation>
    <scope>NUCLEOTIDE SEQUENCE [LARGE SCALE GENOMIC DNA]</scope>
    <source>
        <strain evidence="6 7">JCM 11839</strain>
    </source>
</reference>
<evidence type="ECO:0000256" key="3">
    <source>
        <dbReference type="ARBA" id="ARBA00022729"/>
    </source>
</evidence>
<protein>
    <submittedName>
        <fullName evidence="6">ABC transporter substrate-binding protein</fullName>
    </submittedName>
</protein>
<evidence type="ECO:0000256" key="4">
    <source>
        <dbReference type="SAM" id="SignalP"/>
    </source>
</evidence>